<sequence>MFAVIAFLFLLNTERINCAVNATCQVGGTLCEDEFTECAKLFPPQAVTPGQPFAVADECENLTHFAELCPKSCMTCCNLPRFKCSDKEKDEKVCQSIKDSKLCETTDMVLRAKIKKSCAQTCGLCSSGSCVDKIKYCNASRCDEDLFKELCMSTCNHCDETACVDKAAVCPENLCRDSKYEPLMSEQCKKTCNKCGITCKDNLPSCDSLAKSGFCMKSDRTTVYTGANDTAPSTSNKKATDEPHQSRPEFPVHFILLQSEKYGIVSLKRMEGKVPNSEIAKIKHQWETNIRPKGEPIPFGQQLQPKTGSEIRKTYEFPRWRSSDVMTASLIASKPNMQIPSDSAVPLHRQNLIEKANKKAKVDKLACNPWFDVTKLRQSIIRDSIGNIKATRDKFEQLSKNEQYPIRRNVDFYNSHDNLILSNSTTNGYQETRNGSEDHFSEVTSIISNSREDSQDSQKLTLVRNQSTTENCFTAEQQLFLFLLKKNVEFVEGLGVNIPNNVKELLQTLPQTNIHGKLEPELYQDPSSLISRNAVEHSERTKHYYRTSLNTGNLTSELHI</sequence>
<dbReference type="InterPro" id="IPR003582">
    <property type="entry name" value="ShKT_dom"/>
</dbReference>
<comment type="caution">
    <text evidence="1">Lacks conserved residue(s) required for the propagation of feature annotation.</text>
</comment>
<reference evidence="5 7" key="2">
    <citation type="submission" date="2018-11" db="EMBL/GenBank/DDBJ databases">
        <authorList>
            <consortium name="Pathogen Informatics"/>
        </authorList>
    </citation>
    <scope>NUCLEOTIDE SEQUENCE [LARGE SCALE GENOMIC DNA]</scope>
</reference>
<feature type="disulfide bond" evidence="1">
    <location>
        <begin position="170"/>
        <end position="188"/>
    </location>
</feature>
<feature type="signal peptide" evidence="3">
    <location>
        <begin position="1"/>
        <end position="18"/>
    </location>
</feature>
<proteinExistence type="predicted"/>
<dbReference type="EMBL" id="UYYG01001152">
    <property type="protein sequence ID" value="VDN55277.1"/>
    <property type="molecule type" value="Genomic_DNA"/>
</dbReference>
<evidence type="ECO:0000313" key="8">
    <source>
        <dbReference type="WBParaSite" id="DME_0000089001-mRNA-1"/>
    </source>
</evidence>
<feature type="region of interest" description="Disordered" evidence="2">
    <location>
        <begin position="226"/>
        <end position="246"/>
    </location>
</feature>
<reference evidence="8" key="1">
    <citation type="submission" date="2017-02" db="UniProtKB">
        <authorList>
            <consortium name="WormBaseParasite"/>
        </authorList>
    </citation>
    <scope>IDENTIFICATION</scope>
</reference>
<protein>
    <submittedName>
        <fullName evidence="8">ShKT domain-containing protein</fullName>
    </submittedName>
</protein>
<keyword evidence="3" id="KW-0732">Signal</keyword>
<dbReference type="STRING" id="318479.A0A0N4U2I4"/>
<gene>
    <name evidence="5" type="ORF">DME_LOCUS5250</name>
</gene>
<keyword evidence="7" id="KW-1185">Reference proteome</keyword>
<evidence type="ECO:0000256" key="3">
    <source>
        <dbReference type="SAM" id="SignalP"/>
    </source>
</evidence>
<evidence type="ECO:0000313" key="7">
    <source>
        <dbReference type="Proteomes" id="UP000274756"/>
    </source>
</evidence>
<accession>A0A0N4U2I4</accession>
<dbReference type="WBParaSite" id="DME_0000089001-mRNA-1">
    <property type="protein sequence ID" value="DME_0000089001-mRNA-1"/>
    <property type="gene ID" value="DME_0000089001"/>
</dbReference>
<evidence type="ECO:0000313" key="6">
    <source>
        <dbReference type="Proteomes" id="UP000038040"/>
    </source>
</evidence>
<dbReference type="PANTHER" id="PTHR21724:SF109">
    <property type="entry name" value="SHKT DOMAIN-CONTAINING PROTEIN"/>
    <property type="match status" value="1"/>
</dbReference>
<dbReference type="SMART" id="SM00254">
    <property type="entry name" value="ShKT"/>
    <property type="match status" value="4"/>
</dbReference>
<dbReference type="OrthoDB" id="5860066at2759"/>
<name>A0A0N4U2I4_DRAME</name>
<feature type="domain" description="ShKT" evidence="4">
    <location>
        <begin position="163"/>
        <end position="195"/>
    </location>
</feature>
<evidence type="ECO:0000313" key="5">
    <source>
        <dbReference type="EMBL" id="VDN55277.1"/>
    </source>
</evidence>
<keyword evidence="1" id="KW-1015">Disulfide bond</keyword>
<feature type="compositionally biased region" description="Polar residues" evidence="2">
    <location>
        <begin position="226"/>
        <end position="237"/>
    </location>
</feature>
<dbReference type="PROSITE" id="PS51670">
    <property type="entry name" value="SHKT"/>
    <property type="match status" value="1"/>
</dbReference>
<dbReference type="Pfam" id="PF01549">
    <property type="entry name" value="ShK"/>
    <property type="match status" value="2"/>
</dbReference>
<dbReference type="PANTHER" id="PTHR21724">
    <property type="entry name" value="SHKT DOMAIN-CONTAINING PROTEIN"/>
    <property type="match status" value="1"/>
</dbReference>
<dbReference type="Gene3D" id="1.10.10.1940">
    <property type="match status" value="1"/>
</dbReference>
<organism evidence="6 8">
    <name type="scientific">Dracunculus medinensis</name>
    <name type="common">Guinea worm</name>
    <dbReference type="NCBI Taxonomy" id="318479"/>
    <lineage>
        <taxon>Eukaryota</taxon>
        <taxon>Metazoa</taxon>
        <taxon>Ecdysozoa</taxon>
        <taxon>Nematoda</taxon>
        <taxon>Chromadorea</taxon>
        <taxon>Rhabditida</taxon>
        <taxon>Spirurina</taxon>
        <taxon>Dracunculoidea</taxon>
        <taxon>Dracunculidae</taxon>
        <taxon>Dracunculus</taxon>
    </lineage>
</organism>
<dbReference type="Proteomes" id="UP000038040">
    <property type="component" value="Unplaced"/>
</dbReference>
<feature type="chain" id="PRO_5041121775" evidence="3">
    <location>
        <begin position="19"/>
        <end position="560"/>
    </location>
</feature>
<evidence type="ECO:0000256" key="1">
    <source>
        <dbReference type="PROSITE-ProRule" id="PRU01005"/>
    </source>
</evidence>
<dbReference type="Proteomes" id="UP000274756">
    <property type="component" value="Unassembled WGS sequence"/>
</dbReference>
<dbReference type="AlphaFoldDB" id="A0A0N4U2I4"/>
<evidence type="ECO:0000259" key="4">
    <source>
        <dbReference type="PROSITE" id="PS51670"/>
    </source>
</evidence>
<evidence type="ECO:0000256" key="2">
    <source>
        <dbReference type="SAM" id="MobiDB-lite"/>
    </source>
</evidence>